<evidence type="ECO:0000313" key="7">
    <source>
        <dbReference type="Proteomes" id="UP000249723"/>
    </source>
</evidence>
<dbReference type="OrthoDB" id="10039147at2759"/>
<dbReference type="STRING" id="289078.A0A2X0L4X2"/>
<keyword evidence="2 5" id="KW-0812">Transmembrane</keyword>
<dbReference type="GO" id="GO:0005783">
    <property type="term" value="C:endoplasmic reticulum"/>
    <property type="evidence" value="ECO:0007669"/>
    <property type="project" value="InterPro"/>
</dbReference>
<reference evidence="7" key="1">
    <citation type="submission" date="2016-10" db="EMBL/GenBank/DDBJ databases">
        <authorList>
            <person name="Jeantristanb JTB J.-T."/>
            <person name="Ricardo R."/>
        </authorList>
    </citation>
    <scope>NUCLEOTIDE SEQUENCE [LARGE SCALE GENOMIC DNA]</scope>
</reference>
<dbReference type="EMBL" id="FMWP01000117">
    <property type="protein sequence ID" value="SDA01644.1"/>
    <property type="molecule type" value="Genomic_DNA"/>
</dbReference>
<dbReference type="GO" id="GO:0005509">
    <property type="term" value="F:calcium ion binding"/>
    <property type="evidence" value="ECO:0007669"/>
    <property type="project" value="InterPro"/>
</dbReference>
<comment type="subcellular location">
    <subcellularLocation>
        <location evidence="1">Membrane</location>
        <topology evidence="1">Single-pass membrane protein</topology>
    </subcellularLocation>
</comment>
<keyword evidence="7" id="KW-1185">Reference proteome</keyword>
<dbReference type="InterPro" id="IPR012879">
    <property type="entry name" value="CCDC47"/>
</dbReference>
<name>A0A2X0L4X2_9BASI</name>
<dbReference type="PANTHER" id="PTHR12883">
    <property type="entry name" value="ADIPOCYTE-SPECIFIC PROTEIN 4-RELATED"/>
    <property type="match status" value="1"/>
</dbReference>
<dbReference type="GO" id="GO:0016020">
    <property type="term" value="C:membrane"/>
    <property type="evidence" value="ECO:0007669"/>
    <property type="project" value="UniProtKB-SubCell"/>
</dbReference>
<evidence type="ECO:0000256" key="3">
    <source>
        <dbReference type="ARBA" id="ARBA00022989"/>
    </source>
</evidence>
<evidence type="ECO:0000256" key="4">
    <source>
        <dbReference type="ARBA" id="ARBA00023136"/>
    </source>
</evidence>
<dbReference type="GO" id="GO:0032469">
    <property type="term" value="P:endoplasmic reticulum calcium ion homeostasis"/>
    <property type="evidence" value="ECO:0007669"/>
    <property type="project" value="InterPro"/>
</dbReference>
<accession>A0A2X0L4X2</accession>
<dbReference type="PANTHER" id="PTHR12883:SF0">
    <property type="entry name" value="PAT COMPLEX SUBUNIT CCDC47"/>
    <property type="match status" value="1"/>
</dbReference>
<protein>
    <submittedName>
        <fullName evidence="6">BZ3500_MvSof-1268-A1-R1_Chr10-2g02869 protein</fullName>
    </submittedName>
</protein>
<sequence length="299" mass="33402">MNALQTYPGQQWSSILFKLSEFRVELWLGLTLVVYVIVSYLGRRANTYVARNVMLAVAPALREEFAGVGFNDHLFVLDGGDSVKSYATGRRAFDRAWIQVKLPSRQDPLVYLNHLRAIFDQSYQPKTDRFTLECELSEPSGSFCFAILDRRVLRTTRERWDMLTFTCVSEHTNVDPSLIVLTESGDINSALLRNPANNILGDFFAPGSQSLQCFESLVITDSGGSAPGDIAFRLPDKNLRIELALRLPPTSHLQELAPWVNLVCDLGDLLHSKQNLVPKMAVTKGASHHLPKGLWAVAV</sequence>
<evidence type="ECO:0000256" key="2">
    <source>
        <dbReference type="ARBA" id="ARBA00022692"/>
    </source>
</evidence>
<evidence type="ECO:0000256" key="5">
    <source>
        <dbReference type="SAM" id="Phobius"/>
    </source>
</evidence>
<dbReference type="AlphaFoldDB" id="A0A2X0L4X2"/>
<proteinExistence type="predicted"/>
<organism evidence="6 7">
    <name type="scientific">Microbotryum saponariae</name>
    <dbReference type="NCBI Taxonomy" id="289078"/>
    <lineage>
        <taxon>Eukaryota</taxon>
        <taxon>Fungi</taxon>
        <taxon>Dikarya</taxon>
        <taxon>Basidiomycota</taxon>
        <taxon>Pucciniomycotina</taxon>
        <taxon>Microbotryomycetes</taxon>
        <taxon>Microbotryales</taxon>
        <taxon>Microbotryaceae</taxon>
        <taxon>Microbotryum</taxon>
    </lineage>
</organism>
<evidence type="ECO:0000313" key="6">
    <source>
        <dbReference type="EMBL" id="SDA01644.1"/>
    </source>
</evidence>
<keyword evidence="4 5" id="KW-0472">Membrane</keyword>
<keyword evidence="3 5" id="KW-1133">Transmembrane helix</keyword>
<evidence type="ECO:0000256" key="1">
    <source>
        <dbReference type="ARBA" id="ARBA00004167"/>
    </source>
</evidence>
<gene>
    <name evidence="6" type="ORF">BZ3500_MVSOF-1268-A1-R1_CHR10-2G02869</name>
</gene>
<dbReference type="Pfam" id="PF07946">
    <property type="entry name" value="CCDC47"/>
    <property type="match status" value="1"/>
</dbReference>
<feature type="transmembrane region" description="Helical" evidence="5">
    <location>
        <begin position="26"/>
        <end position="42"/>
    </location>
</feature>
<dbReference type="Proteomes" id="UP000249723">
    <property type="component" value="Unassembled WGS sequence"/>
</dbReference>